<keyword evidence="5 8" id="KW-0812">Transmembrane</keyword>
<feature type="transmembrane region" description="Helical" evidence="8">
    <location>
        <begin position="201"/>
        <end position="219"/>
    </location>
</feature>
<keyword evidence="7 8" id="KW-0472">Membrane</keyword>
<dbReference type="Proteomes" id="UP000548476">
    <property type="component" value="Unassembled WGS sequence"/>
</dbReference>
<keyword evidence="6 8" id="KW-1133">Transmembrane helix</keyword>
<comment type="subcellular location">
    <subcellularLocation>
        <location evidence="1">Cell membrane</location>
        <topology evidence="1">Multi-pass membrane protein</topology>
    </subcellularLocation>
</comment>
<evidence type="ECO:0000256" key="1">
    <source>
        <dbReference type="ARBA" id="ARBA00004651"/>
    </source>
</evidence>
<dbReference type="InterPro" id="IPR050297">
    <property type="entry name" value="LipidA_mod_glycosyltrf_83"/>
</dbReference>
<dbReference type="GO" id="GO:0016763">
    <property type="term" value="F:pentosyltransferase activity"/>
    <property type="evidence" value="ECO:0007669"/>
    <property type="project" value="TreeGrafter"/>
</dbReference>
<feature type="transmembrane region" description="Helical" evidence="8">
    <location>
        <begin position="301"/>
        <end position="321"/>
    </location>
</feature>
<evidence type="ECO:0000256" key="6">
    <source>
        <dbReference type="ARBA" id="ARBA00022989"/>
    </source>
</evidence>
<keyword evidence="3" id="KW-0328">Glycosyltransferase</keyword>
<feature type="transmembrane region" description="Helical" evidence="8">
    <location>
        <begin position="138"/>
        <end position="153"/>
    </location>
</feature>
<comment type="caution">
    <text evidence="10">The sequence shown here is derived from an EMBL/GenBank/DDBJ whole genome shotgun (WGS) entry which is preliminary data.</text>
</comment>
<feature type="transmembrane region" description="Helical" evidence="8">
    <location>
        <begin position="277"/>
        <end position="295"/>
    </location>
</feature>
<dbReference type="EMBL" id="JACHGT010000004">
    <property type="protein sequence ID" value="MBB6034238.1"/>
    <property type="molecule type" value="Genomic_DNA"/>
</dbReference>
<name>A0A841FK80_9ACTN</name>
<feature type="transmembrane region" description="Helical" evidence="8">
    <location>
        <begin position="14"/>
        <end position="33"/>
    </location>
</feature>
<dbReference type="PANTHER" id="PTHR33908:SF11">
    <property type="entry name" value="MEMBRANE PROTEIN"/>
    <property type="match status" value="1"/>
</dbReference>
<evidence type="ECO:0000313" key="11">
    <source>
        <dbReference type="Proteomes" id="UP000548476"/>
    </source>
</evidence>
<reference evidence="10 11" key="1">
    <citation type="submission" date="2020-08" db="EMBL/GenBank/DDBJ databases">
        <title>Genomic Encyclopedia of Type Strains, Phase IV (KMG-IV): sequencing the most valuable type-strain genomes for metagenomic binning, comparative biology and taxonomic classification.</title>
        <authorList>
            <person name="Goeker M."/>
        </authorList>
    </citation>
    <scope>NUCLEOTIDE SEQUENCE [LARGE SCALE GENOMIC DNA]</scope>
    <source>
        <strain evidence="10 11">YIM 65646</strain>
    </source>
</reference>
<proteinExistence type="predicted"/>
<feature type="transmembrane region" description="Helical" evidence="8">
    <location>
        <begin position="159"/>
        <end position="189"/>
    </location>
</feature>
<protein>
    <submittedName>
        <fullName evidence="10">4-amino-4-deoxy-L-arabinose transferase-like glycosyltransferase</fullName>
    </submittedName>
</protein>
<dbReference type="Pfam" id="PF13231">
    <property type="entry name" value="PMT_2"/>
    <property type="match status" value="1"/>
</dbReference>
<feature type="domain" description="Glycosyltransferase RgtA/B/C/D-like" evidence="9">
    <location>
        <begin position="59"/>
        <end position="219"/>
    </location>
</feature>
<feature type="transmembrane region" description="Helical" evidence="8">
    <location>
        <begin position="81"/>
        <end position="101"/>
    </location>
</feature>
<dbReference type="InterPro" id="IPR038731">
    <property type="entry name" value="RgtA/B/C-like"/>
</dbReference>
<evidence type="ECO:0000256" key="2">
    <source>
        <dbReference type="ARBA" id="ARBA00022475"/>
    </source>
</evidence>
<keyword evidence="4 10" id="KW-0808">Transferase</keyword>
<feature type="transmembrane region" description="Helical" evidence="8">
    <location>
        <begin position="251"/>
        <end position="270"/>
    </location>
</feature>
<keyword evidence="2" id="KW-1003">Cell membrane</keyword>
<dbReference type="AlphaFoldDB" id="A0A841FK80"/>
<dbReference type="RefSeq" id="WP_184787116.1">
    <property type="nucleotide sequence ID" value="NZ_BONT01000045.1"/>
</dbReference>
<evidence type="ECO:0000256" key="3">
    <source>
        <dbReference type="ARBA" id="ARBA00022676"/>
    </source>
</evidence>
<evidence type="ECO:0000256" key="5">
    <source>
        <dbReference type="ARBA" id="ARBA00022692"/>
    </source>
</evidence>
<evidence type="ECO:0000259" key="9">
    <source>
        <dbReference type="Pfam" id="PF13231"/>
    </source>
</evidence>
<feature type="transmembrane region" description="Helical" evidence="8">
    <location>
        <begin position="328"/>
        <end position="349"/>
    </location>
</feature>
<evidence type="ECO:0000256" key="4">
    <source>
        <dbReference type="ARBA" id="ARBA00022679"/>
    </source>
</evidence>
<evidence type="ECO:0000313" key="10">
    <source>
        <dbReference type="EMBL" id="MBB6034238.1"/>
    </source>
</evidence>
<dbReference type="PANTHER" id="PTHR33908">
    <property type="entry name" value="MANNOSYLTRANSFERASE YKCB-RELATED"/>
    <property type="match status" value="1"/>
</dbReference>
<sequence>MTTSVADRPAPPPFAARPVLAVAAVLAVVLTALSGRYGFHRDELYFLAAGKHPAWGYVDQPPLTPMLARASTWIFGETPQGLRVTATLACALMVVLTALLAREFGGDRPQQTFAAVAAAVSGFVIAVGHMVSTSTFDLLLWLVLIWIAVRLLRGGDGRWWLAAGAVAGIGVLNKYLIALLVLALLAGILVTGPRRVLRGPWIVAGVAVAALIAAPNLWWQAAHDWPQLTVASGIGSDDGAENRIMFVPLQFLYLSPLLVPVWIAGLVRLWRAPTLRWARPVAVAYPVMFALTLAGGGKGYYVLPILLALTAAGAAPALAWVKNTGRRASLTAAVVVAGASSAVVSLPVLPPAALGAVNGINAEQGEQVGWRELAEATAEVWSRSKPPVVFTQNYGQAGAIARYGPELGLPEPYSGHMSFYDWGPPPDAAGGVVILRQKGGDTAAFAPFFTGCVLAATFDNGFGVDNEEQGAELWTCTGTTRPWSVIWPELRRYY</sequence>
<evidence type="ECO:0000256" key="7">
    <source>
        <dbReference type="ARBA" id="ARBA00023136"/>
    </source>
</evidence>
<keyword evidence="11" id="KW-1185">Reference proteome</keyword>
<accession>A0A841FK80</accession>
<evidence type="ECO:0000256" key="8">
    <source>
        <dbReference type="SAM" id="Phobius"/>
    </source>
</evidence>
<dbReference type="GO" id="GO:0009103">
    <property type="term" value="P:lipopolysaccharide biosynthetic process"/>
    <property type="evidence" value="ECO:0007669"/>
    <property type="project" value="UniProtKB-ARBA"/>
</dbReference>
<dbReference type="GO" id="GO:0005886">
    <property type="term" value="C:plasma membrane"/>
    <property type="evidence" value="ECO:0007669"/>
    <property type="project" value="UniProtKB-SubCell"/>
</dbReference>
<gene>
    <name evidence="10" type="ORF">HNR73_002088</name>
</gene>
<organism evidence="10 11">
    <name type="scientific">Phytomonospora endophytica</name>
    <dbReference type="NCBI Taxonomy" id="714109"/>
    <lineage>
        <taxon>Bacteria</taxon>
        <taxon>Bacillati</taxon>
        <taxon>Actinomycetota</taxon>
        <taxon>Actinomycetes</taxon>
        <taxon>Micromonosporales</taxon>
        <taxon>Micromonosporaceae</taxon>
        <taxon>Phytomonospora</taxon>
    </lineage>
</organism>